<evidence type="ECO:0000256" key="5">
    <source>
        <dbReference type="ARBA" id="ARBA00022729"/>
    </source>
</evidence>
<dbReference type="InterPro" id="IPR011050">
    <property type="entry name" value="Pectin_lyase_fold/virulence"/>
</dbReference>
<keyword evidence="4" id="KW-0964">Secreted</keyword>
<comment type="caution">
    <text evidence="8">The sequence shown here is derived from an EMBL/GenBank/DDBJ whole genome shotgun (WGS) entry which is preliminary data.</text>
</comment>
<evidence type="ECO:0000256" key="3">
    <source>
        <dbReference type="ARBA" id="ARBA00004613"/>
    </source>
</evidence>
<evidence type="ECO:0000256" key="2">
    <source>
        <dbReference type="ARBA" id="ARBA00004442"/>
    </source>
</evidence>
<evidence type="ECO:0000256" key="7">
    <source>
        <dbReference type="ARBA" id="ARBA00023237"/>
    </source>
</evidence>
<dbReference type="InterPro" id="IPR012334">
    <property type="entry name" value="Pectin_lyas_fold"/>
</dbReference>
<evidence type="ECO:0000256" key="4">
    <source>
        <dbReference type="ARBA" id="ARBA00022525"/>
    </source>
</evidence>
<name>X1KA15_9ZZZZ</name>
<dbReference type="Pfam" id="PF02415">
    <property type="entry name" value="Chlam_PMP"/>
    <property type="match status" value="2"/>
</dbReference>
<dbReference type="SUPFAM" id="SSF51126">
    <property type="entry name" value="Pectin lyase-like"/>
    <property type="match status" value="2"/>
</dbReference>
<sequence>IFWNNLPREIFFFGSTESISITIAYSDVQGRENRIVTNNKGTVNWLEGNIDVDPMFVAAENGNFQLQEGSLCIDAGTAFFVSEGDTLINLSQGDYKGLAPDMGASTDKAPANIINVPDDQPTIQAGIDVANDGDMVLIQPGTYVENINFNGKNIVVGSLFITSQDSTYISQTIIDGNQSGSVITFNSSEDSTAVLNGITLTNGSAQDGGGIYCVDSSPCLVNMTIIANTAVRSLGAVLCGNGGGIYFDNAHPSLVNVTIIGNSASKDGGGICCSSNSNPSLVDVTIKGNSASRDGGGICC</sequence>
<accession>X1KA15</accession>
<feature type="non-terminal residue" evidence="8">
    <location>
        <position position="300"/>
    </location>
</feature>
<evidence type="ECO:0008006" key="9">
    <source>
        <dbReference type="Google" id="ProtNLM"/>
    </source>
</evidence>
<dbReference type="GO" id="GO:0005576">
    <property type="term" value="C:extracellular region"/>
    <property type="evidence" value="ECO:0007669"/>
    <property type="project" value="UniProtKB-SubCell"/>
</dbReference>
<organism evidence="8">
    <name type="scientific">marine sediment metagenome</name>
    <dbReference type="NCBI Taxonomy" id="412755"/>
    <lineage>
        <taxon>unclassified sequences</taxon>
        <taxon>metagenomes</taxon>
        <taxon>ecological metagenomes</taxon>
    </lineage>
</organism>
<keyword evidence="7" id="KW-0998">Cell outer membrane</keyword>
<dbReference type="EMBL" id="BARV01009766">
    <property type="protein sequence ID" value="GAI03882.1"/>
    <property type="molecule type" value="Genomic_DNA"/>
</dbReference>
<reference evidence="8" key="1">
    <citation type="journal article" date="2014" name="Front. Microbiol.">
        <title>High frequency of phylogenetically diverse reductive dehalogenase-homologous genes in deep subseafloor sedimentary metagenomes.</title>
        <authorList>
            <person name="Kawai M."/>
            <person name="Futagami T."/>
            <person name="Toyoda A."/>
            <person name="Takaki Y."/>
            <person name="Nishi S."/>
            <person name="Hori S."/>
            <person name="Arai W."/>
            <person name="Tsubouchi T."/>
            <person name="Morono Y."/>
            <person name="Uchiyama I."/>
            <person name="Ito T."/>
            <person name="Fujiyama A."/>
            <person name="Inagaki F."/>
            <person name="Takami H."/>
        </authorList>
    </citation>
    <scope>NUCLEOTIDE SEQUENCE</scope>
    <source>
        <strain evidence="8">Expedition CK06-06</strain>
    </source>
</reference>
<dbReference type="AlphaFoldDB" id="X1KA15"/>
<keyword evidence="5" id="KW-0732">Signal</keyword>
<proteinExistence type="predicted"/>
<evidence type="ECO:0000313" key="8">
    <source>
        <dbReference type="EMBL" id="GAI03882.1"/>
    </source>
</evidence>
<dbReference type="InterPro" id="IPR003368">
    <property type="entry name" value="POMP_repeat"/>
</dbReference>
<evidence type="ECO:0000256" key="1">
    <source>
        <dbReference type="ARBA" id="ARBA00004196"/>
    </source>
</evidence>
<gene>
    <name evidence="8" type="ORF">S06H3_19138</name>
</gene>
<protein>
    <recommendedName>
        <fullName evidence="9">Right handed beta helix domain-containing protein</fullName>
    </recommendedName>
</protein>
<feature type="non-terminal residue" evidence="8">
    <location>
        <position position="1"/>
    </location>
</feature>
<keyword evidence="6" id="KW-0472">Membrane</keyword>
<dbReference type="GO" id="GO:0009279">
    <property type="term" value="C:cell outer membrane"/>
    <property type="evidence" value="ECO:0007669"/>
    <property type="project" value="UniProtKB-SubCell"/>
</dbReference>
<evidence type="ECO:0000256" key="6">
    <source>
        <dbReference type="ARBA" id="ARBA00023136"/>
    </source>
</evidence>
<comment type="subcellular location">
    <subcellularLocation>
        <location evidence="1">Cell envelope</location>
    </subcellularLocation>
    <subcellularLocation>
        <location evidence="2">Cell outer membrane</location>
    </subcellularLocation>
    <subcellularLocation>
        <location evidence="3">Secreted</location>
    </subcellularLocation>
</comment>
<dbReference type="Gene3D" id="2.160.20.10">
    <property type="entry name" value="Single-stranded right-handed beta-helix, Pectin lyase-like"/>
    <property type="match status" value="2"/>
</dbReference>